<protein>
    <submittedName>
        <fullName evidence="1">Uncharacterized protein</fullName>
    </submittedName>
</protein>
<dbReference type="AlphaFoldDB" id="A0A5Y2S799"/>
<sequence length="286" mass="32940">MKYYKITILMLLFFCDYSYSMAFKVTPSDNIDGIMYFTLHIDGVNKFRDIDVALEGNSKNVTIRQYYNFSCNWGEGYGIRLSMDSATTEGGGGFDNIYVVDNQLNIVFAKSYSRMRNKWTDPVNLNSAVCNRMSNGIKKDPLTNKDYVVDFESIEHGPFYLKGIDNIAIKYIRDDFLKLIRDDINGEVVIDSIKNNDNKAPFVCTVFFMKIKSKMNIVSLISWGKMTDGDDYYKVYAYIYDKNGIVHTNEILNEDPNLSGYDSAKEPFKYKSSSSIKKYIIKNYGF</sequence>
<reference evidence="1" key="1">
    <citation type="submission" date="2019-07" db="EMBL/GenBank/DDBJ databases">
        <authorList>
            <person name="Ashton P.M."/>
            <person name="Dallman T."/>
            <person name="Nair S."/>
            <person name="De Pinna E."/>
            <person name="Peters T."/>
            <person name="Grant K."/>
        </authorList>
    </citation>
    <scope>NUCLEOTIDE SEQUENCE [LARGE SCALE GENOMIC DNA]</scope>
    <source>
        <strain evidence="1">107213</strain>
    </source>
</reference>
<accession>A0A5Y2S799</accession>
<dbReference type="EMBL" id="AAILSQ010000043">
    <property type="protein sequence ID" value="ECF6054033.1"/>
    <property type="molecule type" value="Genomic_DNA"/>
</dbReference>
<dbReference type="Proteomes" id="UP000839746">
    <property type="component" value="Unassembled WGS sequence"/>
</dbReference>
<organism evidence="1">
    <name type="scientific">Salmonella enterica subsp. salamae</name>
    <dbReference type="NCBI Taxonomy" id="59202"/>
    <lineage>
        <taxon>Bacteria</taxon>
        <taxon>Pseudomonadati</taxon>
        <taxon>Pseudomonadota</taxon>
        <taxon>Gammaproteobacteria</taxon>
        <taxon>Enterobacterales</taxon>
        <taxon>Enterobacteriaceae</taxon>
        <taxon>Salmonella</taxon>
    </lineage>
</organism>
<gene>
    <name evidence="1" type="ORF">FNN84_23060</name>
</gene>
<comment type="caution">
    <text evidence="1">The sequence shown here is derived from an EMBL/GenBank/DDBJ whole genome shotgun (WGS) entry which is preliminary data.</text>
</comment>
<name>A0A5Y2S799_SALER</name>
<evidence type="ECO:0000313" key="1">
    <source>
        <dbReference type="EMBL" id="ECF6054033.1"/>
    </source>
</evidence>
<proteinExistence type="predicted"/>